<dbReference type="SMART" id="SM00346">
    <property type="entry name" value="HTH_ICLR"/>
    <property type="match status" value="1"/>
</dbReference>
<sequence length="274" mass="29949">MDMQDARRRARGRAASTLANRSLERGIEILRAFRPGADVLGNGELAERTGLARSTVSRLTQSLVETGFLQYDATLRAYRLGAPVLSLAHAMHAGSVVLQVAAPMMRELAQAEHINVGLAMADRDEMVYLESIRYSRKVSLRTVVTGQRVPMALTSLGRAWLAVAPAEERQALMDTFARRSPSGWPALEREILDAMAQVARQGWCAASWQPEVVALSTPLRLAHHPVHILNVSVSTKAPVAEAIAELAPHLMQLAEKIREAFAGDDQATQRFSPS</sequence>
<feature type="domain" description="HTH iclR-type" evidence="4">
    <location>
        <begin position="20"/>
        <end position="82"/>
    </location>
</feature>
<dbReference type="GO" id="GO:0003677">
    <property type="term" value="F:DNA binding"/>
    <property type="evidence" value="ECO:0007669"/>
    <property type="project" value="UniProtKB-KW"/>
</dbReference>
<dbReference type="InterPro" id="IPR005471">
    <property type="entry name" value="Tscrpt_reg_IclR_N"/>
</dbReference>
<evidence type="ECO:0000259" key="5">
    <source>
        <dbReference type="PROSITE" id="PS51078"/>
    </source>
</evidence>
<reference evidence="6" key="1">
    <citation type="journal article" date="2022" name="Microbiol. Resour. Announc.">
        <title>Genome Sequence of Cupriavidus campinensis Strain G5, a Member of a Bacterial Consortium Capable of Polyethylene Degradation.</title>
        <authorList>
            <person name="Schneider B."/>
            <person name="Pfeiffer F."/>
            <person name="Dyall-Smith M."/>
            <person name="Kunte H.J."/>
        </authorList>
    </citation>
    <scope>NUCLEOTIDE SEQUENCE</scope>
    <source>
        <strain evidence="6">G5</strain>
    </source>
</reference>
<evidence type="ECO:0000259" key="4">
    <source>
        <dbReference type="PROSITE" id="PS51077"/>
    </source>
</evidence>
<dbReference type="InterPro" id="IPR014757">
    <property type="entry name" value="Tscrpt_reg_IclR_C"/>
</dbReference>
<dbReference type="Gene3D" id="3.30.450.40">
    <property type="match status" value="1"/>
</dbReference>
<proteinExistence type="predicted"/>
<evidence type="ECO:0000313" key="7">
    <source>
        <dbReference type="Proteomes" id="UP001056132"/>
    </source>
</evidence>
<gene>
    <name evidence="6" type="ORF">M5D45_08200</name>
</gene>
<dbReference type="PANTHER" id="PTHR30136">
    <property type="entry name" value="HELIX-TURN-HELIX TRANSCRIPTIONAL REGULATOR, ICLR FAMILY"/>
    <property type="match status" value="1"/>
</dbReference>
<organism evidence="6 7">
    <name type="scientific">Cupriavidus campinensis</name>
    <dbReference type="NCBI Taxonomy" id="151783"/>
    <lineage>
        <taxon>Bacteria</taxon>
        <taxon>Pseudomonadati</taxon>
        <taxon>Pseudomonadota</taxon>
        <taxon>Betaproteobacteria</taxon>
        <taxon>Burkholderiales</taxon>
        <taxon>Burkholderiaceae</taxon>
        <taxon>Cupriavidus</taxon>
    </lineage>
</organism>
<dbReference type="InterPro" id="IPR036390">
    <property type="entry name" value="WH_DNA-bd_sf"/>
</dbReference>
<dbReference type="PANTHER" id="PTHR30136:SF33">
    <property type="entry name" value="TRANSCRIPTIONAL REGULATORY PROTEIN"/>
    <property type="match status" value="1"/>
</dbReference>
<dbReference type="KEGG" id="ccam:M5D45_08200"/>
<dbReference type="SUPFAM" id="SSF55781">
    <property type="entry name" value="GAF domain-like"/>
    <property type="match status" value="1"/>
</dbReference>
<dbReference type="Pfam" id="PF09339">
    <property type="entry name" value="HTH_IclR"/>
    <property type="match status" value="1"/>
</dbReference>
<keyword evidence="3" id="KW-0804">Transcription</keyword>
<evidence type="ECO:0000313" key="6">
    <source>
        <dbReference type="EMBL" id="URF05761.1"/>
    </source>
</evidence>
<dbReference type="Pfam" id="PF01614">
    <property type="entry name" value="IclR_C"/>
    <property type="match status" value="1"/>
</dbReference>
<dbReference type="InterPro" id="IPR029016">
    <property type="entry name" value="GAF-like_dom_sf"/>
</dbReference>
<dbReference type="GO" id="GO:0045892">
    <property type="term" value="P:negative regulation of DNA-templated transcription"/>
    <property type="evidence" value="ECO:0007669"/>
    <property type="project" value="TreeGrafter"/>
</dbReference>
<dbReference type="RefSeq" id="WP_250025301.1">
    <property type="nucleotide sequence ID" value="NZ_CP097330.1"/>
</dbReference>
<evidence type="ECO:0000256" key="1">
    <source>
        <dbReference type="ARBA" id="ARBA00023015"/>
    </source>
</evidence>
<dbReference type="EMBL" id="CP097330">
    <property type="protein sequence ID" value="URF05761.1"/>
    <property type="molecule type" value="Genomic_DNA"/>
</dbReference>
<keyword evidence="1" id="KW-0805">Transcription regulation</keyword>
<dbReference type="InterPro" id="IPR036388">
    <property type="entry name" value="WH-like_DNA-bd_sf"/>
</dbReference>
<dbReference type="Proteomes" id="UP001056132">
    <property type="component" value="Chromosome 1"/>
</dbReference>
<dbReference type="Gene3D" id="1.10.10.10">
    <property type="entry name" value="Winged helix-like DNA-binding domain superfamily/Winged helix DNA-binding domain"/>
    <property type="match status" value="1"/>
</dbReference>
<dbReference type="SUPFAM" id="SSF46785">
    <property type="entry name" value="Winged helix' DNA-binding domain"/>
    <property type="match status" value="1"/>
</dbReference>
<accession>A0AAE9I3T4</accession>
<dbReference type="InterPro" id="IPR050707">
    <property type="entry name" value="HTH_MetabolicPath_Reg"/>
</dbReference>
<dbReference type="PROSITE" id="PS51078">
    <property type="entry name" value="ICLR_ED"/>
    <property type="match status" value="1"/>
</dbReference>
<feature type="domain" description="IclR-ED" evidence="5">
    <location>
        <begin position="76"/>
        <end position="263"/>
    </location>
</feature>
<dbReference type="GO" id="GO:0003700">
    <property type="term" value="F:DNA-binding transcription factor activity"/>
    <property type="evidence" value="ECO:0007669"/>
    <property type="project" value="TreeGrafter"/>
</dbReference>
<reference evidence="6" key="2">
    <citation type="submission" date="2022-05" db="EMBL/GenBank/DDBJ databases">
        <authorList>
            <person name="Kunte H.-J."/>
        </authorList>
    </citation>
    <scope>NUCLEOTIDE SEQUENCE</scope>
    <source>
        <strain evidence="6">G5</strain>
    </source>
</reference>
<evidence type="ECO:0000256" key="2">
    <source>
        <dbReference type="ARBA" id="ARBA00023125"/>
    </source>
</evidence>
<dbReference type="AlphaFoldDB" id="A0AAE9I3T4"/>
<evidence type="ECO:0000256" key="3">
    <source>
        <dbReference type="ARBA" id="ARBA00023163"/>
    </source>
</evidence>
<protein>
    <submittedName>
        <fullName evidence="6">IclR family transcriptional regulator</fullName>
    </submittedName>
</protein>
<dbReference type="PROSITE" id="PS51077">
    <property type="entry name" value="HTH_ICLR"/>
    <property type="match status" value="1"/>
</dbReference>
<name>A0AAE9I3T4_9BURK</name>
<keyword evidence="2" id="KW-0238">DNA-binding</keyword>